<keyword evidence="10" id="KW-0067">ATP-binding</keyword>
<dbReference type="CDD" id="cd06225">
    <property type="entry name" value="HAMP"/>
    <property type="match status" value="1"/>
</dbReference>
<dbReference type="SMART" id="SM00388">
    <property type="entry name" value="HisKA"/>
    <property type="match status" value="1"/>
</dbReference>
<keyword evidence="13 14" id="KW-0472">Membrane</keyword>
<evidence type="ECO:0000256" key="6">
    <source>
        <dbReference type="ARBA" id="ARBA00022679"/>
    </source>
</evidence>
<dbReference type="InterPro" id="IPR003660">
    <property type="entry name" value="HAMP_dom"/>
</dbReference>
<dbReference type="InterPro" id="IPR036890">
    <property type="entry name" value="HATPase_C_sf"/>
</dbReference>
<feature type="domain" description="Histidine kinase" evidence="15">
    <location>
        <begin position="250"/>
        <end position="460"/>
    </location>
</feature>
<evidence type="ECO:0000256" key="5">
    <source>
        <dbReference type="ARBA" id="ARBA00022553"/>
    </source>
</evidence>
<dbReference type="CDD" id="cd00082">
    <property type="entry name" value="HisKA"/>
    <property type="match status" value="1"/>
</dbReference>
<keyword evidence="6" id="KW-0808">Transferase</keyword>
<protein>
    <recommendedName>
        <fullName evidence="3">histidine kinase</fullName>
        <ecNumber evidence="3">2.7.13.3</ecNumber>
    </recommendedName>
</protein>
<evidence type="ECO:0000313" key="18">
    <source>
        <dbReference type="Proteomes" id="UP000267017"/>
    </source>
</evidence>
<accession>A0A3P3UA82</accession>
<dbReference type="OrthoDB" id="9762826at2"/>
<feature type="transmembrane region" description="Helical" evidence="14">
    <location>
        <begin position="163"/>
        <end position="182"/>
    </location>
</feature>
<evidence type="ECO:0000259" key="15">
    <source>
        <dbReference type="PROSITE" id="PS50109"/>
    </source>
</evidence>
<evidence type="ECO:0000256" key="14">
    <source>
        <dbReference type="SAM" id="Phobius"/>
    </source>
</evidence>
<evidence type="ECO:0000313" key="17">
    <source>
        <dbReference type="EMBL" id="RRJ67265.1"/>
    </source>
</evidence>
<keyword evidence="12" id="KW-0902">Two-component regulatory system</keyword>
<dbReference type="Pfam" id="PF00512">
    <property type="entry name" value="HisKA"/>
    <property type="match status" value="1"/>
</dbReference>
<dbReference type="GO" id="GO:0005524">
    <property type="term" value="F:ATP binding"/>
    <property type="evidence" value="ECO:0007669"/>
    <property type="project" value="UniProtKB-KW"/>
</dbReference>
<dbReference type="Gene3D" id="1.10.287.130">
    <property type="match status" value="1"/>
</dbReference>
<comment type="caution">
    <text evidence="17">The sequence shown here is derived from an EMBL/GenBank/DDBJ whole genome shotgun (WGS) entry which is preliminary data.</text>
</comment>
<evidence type="ECO:0000256" key="8">
    <source>
        <dbReference type="ARBA" id="ARBA00022741"/>
    </source>
</evidence>
<keyword evidence="4" id="KW-1003">Cell membrane</keyword>
<dbReference type="Gene3D" id="3.30.565.10">
    <property type="entry name" value="Histidine kinase-like ATPase, C-terminal domain"/>
    <property type="match status" value="1"/>
</dbReference>
<evidence type="ECO:0000256" key="2">
    <source>
        <dbReference type="ARBA" id="ARBA00004651"/>
    </source>
</evidence>
<evidence type="ECO:0000259" key="16">
    <source>
        <dbReference type="PROSITE" id="PS50885"/>
    </source>
</evidence>
<dbReference type="EC" id="2.7.13.3" evidence="3"/>
<dbReference type="InterPro" id="IPR003594">
    <property type="entry name" value="HATPase_dom"/>
</dbReference>
<proteinExistence type="predicted"/>
<dbReference type="SMART" id="SM00387">
    <property type="entry name" value="HATPase_c"/>
    <property type="match status" value="1"/>
</dbReference>
<dbReference type="Pfam" id="PF02518">
    <property type="entry name" value="HATPase_c"/>
    <property type="match status" value="1"/>
</dbReference>
<dbReference type="Proteomes" id="UP000267017">
    <property type="component" value="Unassembled WGS sequence"/>
</dbReference>
<keyword evidence="5" id="KW-0597">Phosphoprotein</keyword>
<keyword evidence="8" id="KW-0547">Nucleotide-binding</keyword>
<feature type="transmembrane region" description="Helical" evidence="14">
    <location>
        <begin position="12"/>
        <end position="31"/>
    </location>
</feature>
<evidence type="ECO:0000256" key="9">
    <source>
        <dbReference type="ARBA" id="ARBA00022777"/>
    </source>
</evidence>
<name>A0A3P3UA82_9BACL</name>
<dbReference type="PROSITE" id="PS50885">
    <property type="entry name" value="HAMP"/>
    <property type="match status" value="1"/>
</dbReference>
<dbReference type="AlphaFoldDB" id="A0A3P3UA82"/>
<keyword evidence="11 14" id="KW-1133">Transmembrane helix</keyword>
<dbReference type="InterPro" id="IPR036097">
    <property type="entry name" value="HisK_dim/P_sf"/>
</dbReference>
<dbReference type="PROSITE" id="PS50109">
    <property type="entry name" value="HIS_KIN"/>
    <property type="match status" value="1"/>
</dbReference>
<evidence type="ECO:0000256" key="3">
    <source>
        <dbReference type="ARBA" id="ARBA00012438"/>
    </source>
</evidence>
<dbReference type="PANTHER" id="PTHR45528:SF1">
    <property type="entry name" value="SENSOR HISTIDINE KINASE CPXA"/>
    <property type="match status" value="1"/>
</dbReference>
<dbReference type="Pfam" id="PF00672">
    <property type="entry name" value="HAMP"/>
    <property type="match status" value="1"/>
</dbReference>
<comment type="subcellular location">
    <subcellularLocation>
        <location evidence="2">Cell membrane</location>
        <topology evidence="2">Multi-pass membrane protein</topology>
    </subcellularLocation>
</comment>
<feature type="domain" description="HAMP" evidence="16">
    <location>
        <begin position="184"/>
        <end position="235"/>
    </location>
</feature>
<comment type="catalytic activity">
    <reaction evidence="1">
        <text>ATP + protein L-histidine = ADP + protein N-phospho-L-histidine.</text>
        <dbReference type="EC" id="2.7.13.3"/>
    </reaction>
</comment>
<dbReference type="InterPro" id="IPR005467">
    <property type="entry name" value="His_kinase_dom"/>
</dbReference>
<dbReference type="EMBL" id="RRCN01000001">
    <property type="protein sequence ID" value="RRJ67265.1"/>
    <property type="molecule type" value="Genomic_DNA"/>
</dbReference>
<evidence type="ECO:0000256" key="1">
    <source>
        <dbReference type="ARBA" id="ARBA00000085"/>
    </source>
</evidence>
<dbReference type="SUPFAM" id="SSF158472">
    <property type="entry name" value="HAMP domain-like"/>
    <property type="match status" value="1"/>
</dbReference>
<dbReference type="GO" id="GO:0000155">
    <property type="term" value="F:phosphorelay sensor kinase activity"/>
    <property type="evidence" value="ECO:0007669"/>
    <property type="project" value="InterPro"/>
</dbReference>
<dbReference type="InterPro" id="IPR003661">
    <property type="entry name" value="HisK_dim/P_dom"/>
</dbReference>
<dbReference type="InterPro" id="IPR050398">
    <property type="entry name" value="HssS/ArlS-like"/>
</dbReference>
<evidence type="ECO:0000256" key="10">
    <source>
        <dbReference type="ARBA" id="ARBA00022840"/>
    </source>
</evidence>
<evidence type="ECO:0000256" key="13">
    <source>
        <dbReference type="ARBA" id="ARBA00023136"/>
    </source>
</evidence>
<organism evidence="17 18">
    <name type="scientific">Paenibacillus oralis</name>
    <dbReference type="NCBI Taxonomy" id="2490856"/>
    <lineage>
        <taxon>Bacteria</taxon>
        <taxon>Bacillati</taxon>
        <taxon>Bacillota</taxon>
        <taxon>Bacilli</taxon>
        <taxon>Bacillales</taxon>
        <taxon>Paenibacillaceae</taxon>
        <taxon>Paenibacillus</taxon>
    </lineage>
</organism>
<keyword evidence="7 14" id="KW-0812">Transmembrane</keyword>
<evidence type="ECO:0000256" key="7">
    <source>
        <dbReference type="ARBA" id="ARBA00022692"/>
    </source>
</evidence>
<dbReference type="Gene3D" id="6.10.340.10">
    <property type="match status" value="1"/>
</dbReference>
<dbReference type="GO" id="GO:0005886">
    <property type="term" value="C:plasma membrane"/>
    <property type="evidence" value="ECO:0007669"/>
    <property type="project" value="UniProtKB-SubCell"/>
</dbReference>
<keyword evidence="9 17" id="KW-0418">Kinase</keyword>
<dbReference type="RefSeq" id="WP_128635044.1">
    <property type="nucleotide sequence ID" value="NZ_RRCN01000001.1"/>
</dbReference>
<evidence type="ECO:0000256" key="4">
    <source>
        <dbReference type="ARBA" id="ARBA00022475"/>
    </source>
</evidence>
<evidence type="ECO:0000256" key="11">
    <source>
        <dbReference type="ARBA" id="ARBA00022989"/>
    </source>
</evidence>
<keyword evidence="18" id="KW-1185">Reference proteome</keyword>
<dbReference type="SUPFAM" id="SSF55874">
    <property type="entry name" value="ATPase domain of HSP90 chaperone/DNA topoisomerase II/histidine kinase"/>
    <property type="match status" value="1"/>
</dbReference>
<dbReference type="SMART" id="SM00304">
    <property type="entry name" value="HAMP"/>
    <property type="match status" value="1"/>
</dbReference>
<gene>
    <name evidence="17" type="ORF">EHV15_33320</name>
</gene>
<evidence type="ECO:0000256" key="12">
    <source>
        <dbReference type="ARBA" id="ARBA00023012"/>
    </source>
</evidence>
<sequence>MSKLSRKLIIRITAALCVVFVLSFAVNTYFLPEFFLYQKKNKLAELTSDLSSMPYEQMVQQIGAIEDQYQVTIAYASLSETVDDVNNELLLQLKRKGIALGKFWLTDESIAKLQEGKRVNKIYDQTKLKSSFLVNFLAIDGSVFAVGESISHSSETIQIVNRFNLYIWLGMLLLLILLSALFTTRIVKPLGKLNETAEAISNLKFNNVDIRTGDEIESLANSINRMSDKLEETHKSLEAKNTNLRTFIADISHELKTPLSLIRVYASGLQDGLDDGTYADVIRQQSEEMSVLIDRLLELSRLQEETYHFEPVDFKEVLGKLLDAYRIAYQQQGLELETEDRLPAVVWVTADRKKLESVLHNWLTNAMKYTTGNRVSVSAEVKGDAIYFEIVNETDIDEDARWDLIWEPFYVMESSRSKKFSGTGLGLSIVRTVLQNHHSSFGLTVRDGKVAFYFSLPFVGGQKDKQS</sequence>
<reference evidence="17 18" key="1">
    <citation type="submission" date="2018-11" db="EMBL/GenBank/DDBJ databases">
        <title>Genome sequencing of Paenibacillus sp. KCOM 3021 (= ChDC PVNT-B20).</title>
        <authorList>
            <person name="Kook J.-K."/>
            <person name="Park S.-N."/>
            <person name="Lim Y.K."/>
        </authorList>
    </citation>
    <scope>NUCLEOTIDE SEQUENCE [LARGE SCALE GENOMIC DNA]</scope>
    <source>
        <strain evidence="17 18">KCOM 3021</strain>
    </source>
</reference>
<dbReference type="PANTHER" id="PTHR45528">
    <property type="entry name" value="SENSOR HISTIDINE KINASE CPXA"/>
    <property type="match status" value="1"/>
</dbReference>
<dbReference type="SUPFAM" id="SSF47384">
    <property type="entry name" value="Homodimeric domain of signal transducing histidine kinase"/>
    <property type="match status" value="1"/>
</dbReference>